<evidence type="ECO:0000256" key="7">
    <source>
        <dbReference type="ARBA" id="ARBA00022692"/>
    </source>
</evidence>
<dbReference type="PANTHER" id="PTHR23033:SF14">
    <property type="entry name" value="GLYCOPROTEIN-N-ACETYLGALACTOSAMINE 3-BETA-GALACTOSYLTRANSFERASE 1-RELATED"/>
    <property type="match status" value="1"/>
</dbReference>
<dbReference type="AlphaFoldDB" id="A0A4E0RJJ4"/>
<dbReference type="Pfam" id="PF02434">
    <property type="entry name" value="Fringe"/>
    <property type="match status" value="1"/>
</dbReference>
<evidence type="ECO:0000256" key="3">
    <source>
        <dbReference type="ARBA" id="ARBA00006462"/>
    </source>
</evidence>
<dbReference type="InterPro" id="IPR026050">
    <property type="entry name" value="C1GALT1/C1GALT1_chp1"/>
</dbReference>
<evidence type="ECO:0000256" key="4">
    <source>
        <dbReference type="ARBA" id="ARBA00012557"/>
    </source>
</evidence>
<comment type="similarity">
    <text evidence="3">Belongs to the glycosyltransferase 31 family. Beta3-Gal-T subfamily.</text>
</comment>
<reference evidence="13" key="1">
    <citation type="submission" date="2019-03" db="EMBL/GenBank/DDBJ databases">
        <title>Improved annotation for the trematode Fasciola hepatica.</title>
        <authorList>
            <person name="Choi Y.-J."/>
            <person name="Martin J."/>
            <person name="Mitreva M."/>
        </authorList>
    </citation>
    <scope>NUCLEOTIDE SEQUENCE [LARGE SCALE GENOMIC DNA]</scope>
</reference>
<dbReference type="EMBL" id="JXXN02003419">
    <property type="protein sequence ID" value="THD21578.1"/>
    <property type="molecule type" value="Genomic_DNA"/>
</dbReference>
<proteinExistence type="inferred from homology"/>
<protein>
    <recommendedName>
        <fullName evidence="4">N-acetylgalactosaminide beta-1,3-galactosyltransferase</fullName>
        <ecNumber evidence="4">2.4.1.122</ecNumber>
    </recommendedName>
</protein>
<comment type="pathway">
    <text evidence="2">Protein modification; protein glycosylation.</text>
</comment>
<dbReference type="InterPro" id="IPR003378">
    <property type="entry name" value="Fringe-like_glycosylTrfase"/>
</dbReference>
<dbReference type="GO" id="GO:0000166">
    <property type="term" value="F:nucleotide binding"/>
    <property type="evidence" value="ECO:0007669"/>
    <property type="project" value="UniProtKB-KW"/>
</dbReference>
<dbReference type="GO" id="GO:0016263">
    <property type="term" value="F:glycoprotein-N-acetylgalactosamine 3-beta-galactosyltransferase activity"/>
    <property type="evidence" value="ECO:0007669"/>
    <property type="project" value="UniProtKB-EC"/>
</dbReference>
<evidence type="ECO:0000256" key="8">
    <source>
        <dbReference type="ARBA" id="ARBA00022741"/>
    </source>
</evidence>
<evidence type="ECO:0000256" key="6">
    <source>
        <dbReference type="ARBA" id="ARBA00022679"/>
    </source>
</evidence>
<gene>
    <name evidence="13" type="ORF">D915_007548</name>
</gene>
<keyword evidence="14" id="KW-1185">Reference proteome</keyword>
<keyword evidence="5" id="KW-0328">Glycosyltransferase</keyword>
<dbReference type="PANTHER" id="PTHR23033">
    <property type="entry name" value="BETA1,3-GALACTOSYLTRANSFERASE"/>
    <property type="match status" value="1"/>
</dbReference>
<dbReference type="Proteomes" id="UP000230066">
    <property type="component" value="Unassembled WGS sequence"/>
</dbReference>
<evidence type="ECO:0000256" key="2">
    <source>
        <dbReference type="ARBA" id="ARBA00004922"/>
    </source>
</evidence>
<evidence type="ECO:0000313" key="13">
    <source>
        <dbReference type="EMBL" id="THD21578.1"/>
    </source>
</evidence>
<evidence type="ECO:0000256" key="11">
    <source>
        <dbReference type="ARBA" id="ARBA00023136"/>
    </source>
</evidence>
<keyword evidence="11" id="KW-0472">Membrane</keyword>
<accession>A0A4E0RJJ4</accession>
<keyword evidence="10" id="KW-1133">Transmembrane helix</keyword>
<dbReference type="EC" id="2.4.1.122" evidence="4"/>
<comment type="subcellular location">
    <subcellularLocation>
        <location evidence="1">Membrane</location>
        <topology evidence="1">Single-pass type II membrane protein</topology>
    </subcellularLocation>
</comment>
<evidence type="ECO:0000259" key="12">
    <source>
        <dbReference type="Pfam" id="PF02434"/>
    </source>
</evidence>
<comment type="caution">
    <text evidence="13">The sequence shown here is derived from an EMBL/GenBank/DDBJ whole genome shotgun (WGS) entry which is preliminary data.</text>
</comment>
<organism evidence="13 14">
    <name type="scientific">Fasciola hepatica</name>
    <name type="common">Liver fluke</name>
    <dbReference type="NCBI Taxonomy" id="6192"/>
    <lineage>
        <taxon>Eukaryota</taxon>
        <taxon>Metazoa</taxon>
        <taxon>Spiralia</taxon>
        <taxon>Lophotrochozoa</taxon>
        <taxon>Platyhelminthes</taxon>
        <taxon>Trematoda</taxon>
        <taxon>Digenea</taxon>
        <taxon>Plagiorchiida</taxon>
        <taxon>Echinostomata</taxon>
        <taxon>Echinostomatoidea</taxon>
        <taxon>Fasciolidae</taxon>
        <taxon>Fasciola</taxon>
    </lineage>
</organism>
<dbReference type="Gene3D" id="3.90.550.50">
    <property type="match status" value="1"/>
</dbReference>
<keyword evidence="8" id="KW-0547">Nucleotide-binding</keyword>
<evidence type="ECO:0000256" key="9">
    <source>
        <dbReference type="ARBA" id="ARBA00022968"/>
    </source>
</evidence>
<evidence type="ECO:0000313" key="14">
    <source>
        <dbReference type="Proteomes" id="UP000230066"/>
    </source>
</evidence>
<name>A0A4E0RJJ4_FASHE</name>
<evidence type="ECO:0000256" key="1">
    <source>
        <dbReference type="ARBA" id="ARBA00004606"/>
    </source>
</evidence>
<evidence type="ECO:0000256" key="10">
    <source>
        <dbReference type="ARBA" id="ARBA00022989"/>
    </source>
</evidence>
<feature type="domain" description="Fringe-like glycosyltransferase" evidence="12">
    <location>
        <begin position="94"/>
        <end position="257"/>
    </location>
</feature>
<dbReference type="UniPathway" id="UPA00378"/>
<dbReference type="GO" id="GO:0016020">
    <property type="term" value="C:membrane"/>
    <property type="evidence" value="ECO:0007669"/>
    <property type="project" value="UniProtKB-SubCell"/>
</dbReference>
<keyword evidence="6" id="KW-0808">Transferase</keyword>
<keyword evidence="7" id="KW-0812">Transmembrane</keyword>
<evidence type="ECO:0000256" key="5">
    <source>
        <dbReference type="ARBA" id="ARBA00022676"/>
    </source>
</evidence>
<sequence>MFFHCEFCISKSFIKLINRQTPQMFIRSLVFLTCGILVGLLISSKTGSHKQVNKRVSVTAPKVVSFPLQPGSVCSSKYEIDWSDLYELRTQVKVLCYVNTIPRTYQTKARHVMNTWARQCTKLVFISSEDSTELPVVNLNLTYKESRKHLWSKMQKALKYFYGFRDEFDFFYKADDDTYATVINLQYALKDLDPNKPIIAGYPFTHIIQKGHLSGGAGYVLSRTTLKLLVEQSINKHPGCPTFDEDLEDVKISMCSYAIGAEFVPIIDRHTTIPYSMDSFHQNECRFQWMNLNSLFEHELTVKKRANADRPVMQNLFVRDEHNLLSELLISAHYIPAGEQYIYHFLTYYVRPVGISRD</sequence>
<keyword evidence="9" id="KW-0735">Signal-anchor</keyword>